<dbReference type="InterPro" id="IPR051122">
    <property type="entry name" value="SDR_DHRS6-like"/>
</dbReference>
<dbReference type="Pfam" id="PF13561">
    <property type="entry name" value="adh_short_C2"/>
    <property type="match status" value="1"/>
</dbReference>
<proteinExistence type="inferred from homology"/>
<evidence type="ECO:0000313" key="5">
    <source>
        <dbReference type="Proteomes" id="UP001247754"/>
    </source>
</evidence>
<evidence type="ECO:0000256" key="2">
    <source>
        <dbReference type="ARBA" id="ARBA00023002"/>
    </source>
</evidence>
<dbReference type="Gene3D" id="3.40.50.720">
    <property type="entry name" value="NAD(P)-binding Rossmann-like Domain"/>
    <property type="match status" value="1"/>
</dbReference>
<keyword evidence="5" id="KW-1185">Reference proteome</keyword>
<dbReference type="PANTHER" id="PTHR43477">
    <property type="entry name" value="DIHYDROANTICAPSIN 7-DEHYDROGENASE"/>
    <property type="match status" value="1"/>
</dbReference>
<keyword evidence="3" id="KW-0520">NAD</keyword>
<comment type="similarity">
    <text evidence="1">Belongs to the short-chain dehydrogenases/reductases (SDR) family.</text>
</comment>
<evidence type="ECO:0000256" key="3">
    <source>
        <dbReference type="ARBA" id="ARBA00023027"/>
    </source>
</evidence>
<reference evidence="4 5" key="1">
    <citation type="submission" date="2023-09" db="EMBL/GenBank/DDBJ databases">
        <title>Xinfangfangia sedmenti sp. nov., isolated the sedment.</title>
        <authorList>
            <person name="Xu L."/>
        </authorList>
    </citation>
    <scope>NUCLEOTIDE SEQUENCE [LARGE SCALE GENOMIC DNA]</scope>
    <source>
        <strain evidence="4 5">LG-4</strain>
    </source>
</reference>
<organism evidence="4 5">
    <name type="scientific">Ruixingdingia sedimenti</name>
    <dbReference type="NCBI Taxonomy" id="3073604"/>
    <lineage>
        <taxon>Bacteria</taxon>
        <taxon>Pseudomonadati</taxon>
        <taxon>Pseudomonadota</taxon>
        <taxon>Alphaproteobacteria</taxon>
        <taxon>Rhodobacterales</taxon>
        <taxon>Paracoccaceae</taxon>
        <taxon>Ruixingdingia</taxon>
    </lineage>
</organism>
<sequence>MDLQLRGKRVLVTGASQGIGAGLAEVFAEEGADLVLTARRAGVLAELAARLSAAHGVKVETVAADLSRRDGAAAILSAAGDVDILVNNAGAIPGGDLWQVDADAWRAGWEVKVMGFIDLTRLYYARMKAQGHGVILNNIGNGGENFDFRYVAGSTGNAALMAFTRAIGGASLDDNIRVVGVNPGPVATDRIVRVMKLRAKESLGDEDRYPELMAKYPLGRAASVREIADLFAFLASPRSAYTSGTIVTVDGGITARRSIGG</sequence>
<accession>A0ABU1FEY7</accession>
<evidence type="ECO:0000313" key="4">
    <source>
        <dbReference type="EMBL" id="MDR5655474.1"/>
    </source>
</evidence>
<dbReference type="NCBIfam" id="NF004779">
    <property type="entry name" value="PRK06125.1"/>
    <property type="match status" value="1"/>
</dbReference>
<keyword evidence="2" id="KW-0560">Oxidoreductase</keyword>
<dbReference type="EMBL" id="JAVKPH010000084">
    <property type="protein sequence ID" value="MDR5655474.1"/>
    <property type="molecule type" value="Genomic_DNA"/>
</dbReference>
<dbReference type="PRINTS" id="PR00081">
    <property type="entry name" value="GDHRDH"/>
</dbReference>
<comment type="caution">
    <text evidence="4">The sequence shown here is derived from an EMBL/GenBank/DDBJ whole genome shotgun (WGS) entry which is preliminary data.</text>
</comment>
<dbReference type="PANTHER" id="PTHR43477:SF4">
    <property type="entry name" value="DEHYDROGENASE_REDUCTASE SDR FAMILY MEMBER 6"/>
    <property type="match status" value="1"/>
</dbReference>
<gene>
    <name evidence="4" type="ORF">RGD00_22990</name>
</gene>
<dbReference type="InterPro" id="IPR036291">
    <property type="entry name" value="NAD(P)-bd_dom_sf"/>
</dbReference>
<dbReference type="Proteomes" id="UP001247754">
    <property type="component" value="Unassembled WGS sequence"/>
</dbReference>
<dbReference type="RefSeq" id="WP_310459566.1">
    <property type="nucleotide sequence ID" value="NZ_JAVKPH010000084.1"/>
</dbReference>
<name>A0ABU1FEY7_9RHOB</name>
<evidence type="ECO:0000256" key="1">
    <source>
        <dbReference type="ARBA" id="ARBA00006484"/>
    </source>
</evidence>
<dbReference type="SUPFAM" id="SSF51735">
    <property type="entry name" value="NAD(P)-binding Rossmann-fold domains"/>
    <property type="match status" value="1"/>
</dbReference>
<dbReference type="InterPro" id="IPR002347">
    <property type="entry name" value="SDR_fam"/>
</dbReference>
<protein>
    <submittedName>
        <fullName evidence="4">SDR family oxidoreductase</fullName>
    </submittedName>
</protein>